<reference evidence="5" key="2">
    <citation type="submission" date="2013-12" db="EMBL/GenBank/DDBJ databases">
        <authorList>
            <person name="Yu Y."/>
            <person name="Lee S."/>
            <person name="de Baynast K."/>
            <person name="Wissotski M."/>
            <person name="Liu L."/>
            <person name="Talag J."/>
            <person name="Goicoechea J."/>
            <person name="Angelova A."/>
            <person name="Jetty R."/>
            <person name="Kudrna D."/>
            <person name="Golser W."/>
            <person name="Rivera L."/>
            <person name="Zhang J."/>
            <person name="Wing R."/>
        </authorList>
    </citation>
    <scope>NUCLEOTIDE SEQUENCE</scope>
</reference>
<dbReference type="InterPro" id="IPR045320">
    <property type="entry name" value="JAGGED/SL1-like"/>
</dbReference>
<keyword evidence="1" id="KW-0862">Zinc</keyword>
<dbReference type="AlphaFoldDB" id="A0A0D9WVK5"/>
<dbReference type="PANTHER" id="PTHR45730">
    <property type="entry name" value="ZINC FINGER PROTEIN JAGGED"/>
    <property type="match status" value="1"/>
</dbReference>
<keyword evidence="1" id="KW-0479">Metal-binding</keyword>
<evidence type="ECO:0000256" key="1">
    <source>
        <dbReference type="PROSITE-ProRule" id="PRU00042"/>
    </source>
</evidence>
<dbReference type="GO" id="GO:0003700">
    <property type="term" value="F:DNA-binding transcription factor activity"/>
    <property type="evidence" value="ECO:0007669"/>
    <property type="project" value="InterPro"/>
</dbReference>
<evidence type="ECO:0000313" key="5">
    <source>
        <dbReference type="Proteomes" id="UP000032180"/>
    </source>
</evidence>
<reference evidence="4 5" key="1">
    <citation type="submission" date="2012-08" db="EMBL/GenBank/DDBJ databases">
        <title>Oryza genome evolution.</title>
        <authorList>
            <person name="Wing R.A."/>
        </authorList>
    </citation>
    <scope>NUCLEOTIDE SEQUENCE</scope>
</reference>
<feature type="domain" description="C2H2-type" evidence="3">
    <location>
        <begin position="39"/>
        <end position="66"/>
    </location>
</feature>
<sequence>MDLSLSVTAPAAINDGEEDQWSPPPVTTARVGGKQVRLFECLFCDKTFIKSQALGGHQNAHRKERVAGAGAGGWKNPYYADSGASEVLDATAAAAPVRSIPISSHGFLGERAAAVLAGAGRDDTAAMLNWKRASHADAGAFDVSSIGAGDDKQLDLELHL</sequence>
<dbReference type="InterPro" id="IPR013087">
    <property type="entry name" value="Znf_C2H2_type"/>
</dbReference>
<evidence type="ECO:0000256" key="2">
    <source>
        <dbReference type="SAM" id="MobiDB-lite"/>
    </source>
</evidence>
<accession>A0A0D9WVK5</accession>
<dbReference type="PROSITE" id="PS00028">
    <property type="entry name" value="ZINC_FINGER_C2H2_1"/>
    <property type="match status" value="1"/>
</dbReference>
<protein>
    <recommendedName>
        <fullName evidence="3">C2H2-type domain-containing protein</fullName>
    </recommendedName>
</protein>
<dbReference type="STRING" id="77586.A0A0D9WVK5"/>
<reference evidence="4" key="3">
    <citation type="submission" date="2015-04" db="UniProtKB">
        <authorList>
            <consortium name="EnsemblPlants"/>
        </authorList>
    </citation>
    <scope>IDENTIFICATION</scope>
</reference>
<dbReference type="HOGENOM" id="CLU_084324_1_0_1"/>
<dbReference type="InterPro" id="IPR036236">
    <property type="entry name" value="Znf_C2H2_sf"/>
</dbReference>
<name>A0A0D9WVK5_9ORYZ</name>
<dbReference type="Gramene" id="LPERR07G02940.1">
    <property type="protein sequence ID" value="LPERR07G02940.1"/>
    <property type="gene ID" value="LPERR07G02940"/>
</dbReference>
<keyword evidence="5" id="KW-1185">Reference proteome</keyword>
<dbReference type="Proteomes" id="UP000032180">
    <property type="component" value="Chromosome 7"/>
</dbReference>
<keyword evidence="1" id="KW-0863">Zinc-finger</keyword>
<dbReference type="PROSITE" id="PS50157">
    <property type="entry name" value="ZINC_FINGER_C2H2_2"/>
    <property type="match status" value="1"/>
</dbReference>
<feature type="region of interest" description="Disordered" evidence="2">
    <location>
        <begin position="1"/>
        <end position="25"/>
    </location>
</feature>
<evidence type="ECO:0000259" key="3">
    <source>
        <dbReference type="PROSITE" id="PS50157"/>
    </source>
</evidence>
<dbReference type="PANTHER" id="PTHR45730:SF108">
    <property type="entry name" value="PROTEIN LATE FLOWERING"/>
    <property type="match status" value="1"/>
</dbReference>
<evidence type="ECO:0000313" key="4">
    <source>
        <dbReference type="EnsemblPlants" id="LPERR07G02940.1"/>
    </source>
</evidence>
<dbReference type="Gene3D" id="3.30.160.60">
    <property type="entry name" value="Classic Zinc Finger"/>
    <property type="match status" value="1"/>
</dbReference>
<dbReference type="GO" id="GO:0008270">
    <property type="term" value="F:zinc ion binding"/>
    <property type="evidence" value="ECO:0007669"/>
    <property type="project" value="UniProtKB-KW"/>
</dbReference>
<proteinExistence type="predicted"/>
<dbReference type="SUPFAM" id="SSF57667">
    <property type="entry name" value="beta-beta-alpha zinc fingers"/>
    <property type="match status" value="1"/>
</dbReference>
<dbReference type="EnsemblPlants" id="LPERR07G02940.1">
    <property type="protein sequence ID" value="LPERR07G02940.1"/>
    <property type="gene ID" value="LPERR07G02940"/>
</dbReference>
<organism evidence="4 5">
    <name type="scientific">Leersia perrieri</name>
    <dbReference type="NCBI Taxonomy" id="77586"/>
    <lineage>
        <taxon>Eukaryota</taxon>
        <taxon>Viridiplantae</taxon>
        <taxon>Streptophyta</taxon>
        <taxon>Embryophyta</taxon>
        <taxon>Tracheophyta</taxon>
        <taxon>Spermatophyta</taxon>
        <taxon>Magnoliopsida</taxon>
        <taxon>Liliopsida</taxon>
        <taxon>Poales</taxon>
        <taxon>Poaceae</taxon>
        <taxon>BOP clade</taxon>
        <taxon>Oryzoideae</taxon>
        <taxon>Oryzeae</taxon>
        <taxon>Oryzinae</taxon>
        <taxon>Leersia</taxon>
    </lineage>
</organism>